<name>A0A2G7FXT0_9EURO</name>
<accession>A0A2G7FXT0</accession>
<gene>
    <name evidence="1" type="ORF">AARAC_011848</name>
</gene>
<keyword evidence="2" id="KW-1185">Reference proteome</keyword>
<organism evidence="1 2">
    <name type="scientific">Aspergillus arachidicola</name>
    <dbReference type="NCBI Taxonomy" id="656916"/>
    <lineage>
        <taxon>Eukaryota</taxon>
        <taxon>Fungi</taxon>
        <taxon>Dikarya</taxon>
        <taxon>Ascomycota</taxon>
        <taxon>Pezizomycotina</taxon>
        <taxon>Eurotiomycetes</taxon>
        <taxon>Eurotiomycetidae</taxon>
        <taxon>Eurotiales</taxon>
        <taxon>Aspergillaceae</taxon>
        <taxon>Aspergillus</taxon>
        <taxon>Aspergillus subgen. Circumdati</taxon>
    </lineage>
</organism>
<dbReference type="Proteomes" id="UP000231358">
    <property type="component" value="Unassembled WGS sequence"/>
</dbReference>
<sequence>MSVTIHSKITDIDSLIPRVVDCETKDKDVDRLIPCIFKQADIADENFILDWPKEDFAFNFFFCKLYSYRTELEAYGLLKDNMGISNILTPSETITIPRKSWKVSTRDHSSLFIHAQCSVSRVLMESIYGNLEGIKEQGPRVQFMSSTRELKYTIGGNRYKTKVEGAAIVGPRAQYLPILSFTGWFEHQTWNEFLIETFSVMLGQLTRNLSILHTGFTDQEVFIVGFHGPYLHIARGYFSKDLIRRVHAEGYSENETFSLEFTRGYNLWLKVDWLEAIRALARLFRYLLSGKAKVGAVQVNM</sequence>
<reference evidence="1 2" key="1">
    <citation type="submission" date="2017-05" db="EMBL/GenBank/DDBJ databases">
        <title>Genome sequence for an aflatoxigenic pathogen of Argentinian peanut, Aspergillus arachidicola.</title>
        <authorList>
            <person name="Moore G."/>
            <person name="Beltz S.B."/>
            <person name="Mack B.M."/>
        </authorList>
    </citation>
    <scope>NUCLEOTIDE SEQUENCE [LARGE SCALE GENOMIC DNA]</scope>
    <source>
        <strain evidence="1 2">CBS 117610</strain>
    </source>
</reference>
<dbReference type="EMBL" id="NEXV01000346">
    <property type="protein sequence ID" value="PIG85145.1"/>
    <property type="molecule type" value="Genomic_DNA"/>
</dbReference>
<protein>
    <submittedName>
        <fullName evidence="1">Uncharacterized protein</fullName>
    </submittedName>
</protein>
<comment type="caution">
    <text evidence="1">The sequence shown here is derived from an EMBL/GenBank/DDBJ whole genome shotgun (WGS) entry which is preliminary data.</text>
</comment>
<proteinExistence type="predicted"/>
<dbReference type="AlphaFoldDB" id="A0A2G7FXT0"/>
<evidence type="ECO:0000313" key="1">
    <source>
        <dbReference type="EMBL" id="PIG85145.1"/>
    </source>
</evidence>
<evidence type="ECO:0000313" key="2">
    <source>
        <dbReference type="Proteomes" id="UP000231358"/>
    </source>
</evidence>